<dbReference type="Pfam" id="PF00912">
    <property type="entry name" value="Transgly"/>
    <property type="match status" value="1"/>
</dbReference>
<evidence type="ECO:0000259" key="11">
    <source>
        <dbReference type="Pfam" id="PF00912"/>
    </source>
</evidence>
<dbReference type="GO" id="GO:0016763">
    <property type="term" value="F:pentosyltransferase activity"/>
    <property type="evidence" value="ECO:0007669"/>
    <property type="project" value="InterPro"/>
</dbReference>
<dbReference type="InterPro" id="IPR001264">
    <property type="entry name" value="Glyco_trans_51"/>
</dbReference>
<dbReference type="EMBL" id="JQGC01000028">
    <property type="protein sequence ID" value="KFL29311.1"/>
    <property type="molecule type" value="Genomic_DNA"/>
</dbReference>
<sequence>MRFLGTAIAVLVAIPLVLTPVYLVLDPVSVPMLERYLTGRPVVRTWRDIDDISDRLKASIILSEDGQFCRHWGVDIGALQAEVDNFIAGEPTRGASTLTMQVARNLFLWNDPDPIRKALEVPLAIYVDLILPKKRIMEIYLNIAEWGPLGEFGVAAGSERAFGREPQNLDWRTASLLAVTLPNPIVRNPARPNAGLLRVAGIVEERARTYGERAACVGNNGRLDL</sequence>
<evidence type="ECO:0000313" key="12">
    <source>
        <dbReference type="EMBL" id="KFL29311.1"/>
    </source>
</evidence>
<evidence type="ECO:0000256" key="4">
    <source>
        <dbReference type="ARBA" id="ARBA00022679"/>
    </source>
</evidence>
<evidence type="ECO:0000256" key="2">
    <source>
        <dbReference type="ARBA" id="ARBA00022519"/>
    </source>
</evidence>
<gene>
    <name evidence="12" type="ORF">JP75_22345</name>
</gene>
<dbReference type="SUPFAM" id="SSF53955">
    <property type="entry name" value="Lysozyme-like"/>
    <property type="match status" value="1"/>
</dbReference>
<evidence type="ECO:0000313" key="13">
    <source>
        <dbReference type="Proteomes" id="UP000028981"/>
    </source>
</evidence>
<keyword evidence="3" id="KW-0328">Glycosyltransferase</keyword>
<dbReference type="InterPro" id="IPR023346">
    <property type="entry name" value="Lysozyme-like_dom_sf"/>
</dbReference>
<keyword evidence="4" id="KW-0808">Transferase</keyword>
<evidence type="ECO:0000256" key="9">
    <source>
        <dbReference type="ARBA" id="ARBA00023136"/>
    </source>
</evidence>
<comment type="caution">
    <text evidence="12">The sequence shown here is derived from an EMBL/GenBank/DDBJ whole genome shotgun (WGS) entry which is preliminary data.</text>
</comment>
<keyword evidence="13" id="KW-1185">Reference proteome</keyword>
<evidence type="ECO:0000256" key="7">
    <source>
        <dbReference type="ARBA" id="ARBA00022984"/>
    </source>
</evidence>
<evidence type="ECO:0000256" key="5">
    <source>
        <dbReference type="ARBA" id="ARBA00022692"/>
    </source>
</evidence>
<keyword evidence="1" id="KW-1003">Cell membrane</keyword>
<dbReference type="GO" id="GO:0009274">
    <property type="term" value="C:peptidoglycan-based cell wall"/>
    <property type="evidence" value="ECO:0007669"/>
    <property type="project" value="InterPro"/>
</dbReference>
<keyword evidence="7" id="KW-0573">Peptidoglycan synthesis</keyword>
<keyword evidence="8" id="KW-1133">Transmembrane helix</keyword>
<accession>A0A087LXF8</accession>
<reference evidence="12 13" key="1">
    <citation type="submission" date="2014-08" db="EMBL/GenBank/DDBJ databases">
        <authorList>
            <person name="Hassan Y.I."/>
            <person name="Lepp D."/>
            <person name="Zhou T."/>
        </authorList>
    </citation>
    <scope>NUCLEOTIDE SEQUENCE [LARGE SCALE GENOMIC DNA]</scope>
    <source>
        <strain evidence="12 13">IFO13584</strain>
    </source>
</reference>
<keyword evidence="5" id="KW-0812">Transmembrane</keyword>
<dbReference type="Gene3D" id="1.10.3810.10">
    <property type="entry name" value="Biosynthetic peptidoglycan transglycosylase-like"/>
    <property type="match status" value="1"/>
</dbReference>
<dbReference type="STRING" id="46914.JP75_22345"/>
<keyword evidence="9" id="KW-0472">Membrane</keyword>
<dbReference type="GO" id="GO:0008360">
    <property type="term" value="P:regulation of cell shape"/>
    <property type="evidence" value="ECO:0007669"/>
    <property type="project" value="UniProtKB-KW"/>
</dbReference>
<evidence type="ECO:0000256" key="6">
    <source>
        <dbReference type="ARBA" id="ARBA00022960"/>
    </source>
</evidence>
<evidence type="ECO:0000256" key="8">
    <source>
        <dbReference type="ARBA" id="ARBA00022989"/>
    </source>
</evidence>
<dbReference type="GO" id="GO:0016020">
    <property type="term" value="C:membrane"/>
    <property type="evidence" value="ECO:0007669"/>
    <property type="project" value="InterPro"/>
</dbReference>
<evidence type="ECO:0000256" key="10">
    <source>
        <dbReference type="ARBA" id="ARBA00023316"/>
    </source>
</evidence>
<evidence type="ECO:0000256" key="3">
    <source>
        <dbReference type="ARBA" id="ARBA00022676"/>
    </source>
</evidence>
<organism evidence="12 13">
    <name type="scientific">Devosia riboflavina</name>
    <dbReference type="NCBI Taxonomy" id="46914"/>
    <lineage>
        <taxon>Bacteria</taxon>
        <taxon>Pseudomonadati</taxon>
        <taxon>Pseudomonadota</taxon>
        <taxon>Alphaproteobacteria</taxon>
        <taxon>Hyphomicrobiales</taxon>
        <taxon>Devosiaceae</taxon>
        <taxon>Devosia</taxon>
    </lineage>
</organism>
<dbReference type="PANTHER" id="PTHR30400">
    <property type="entry name" value="MONOFUNCTIONAL BIOSYNTHETIC PEPTIDOGLYCAN TRANSGLYCOSYLASE"/>
    <property type="match status" value="1"/>
</dbReference>
<name>A0A087LXF8_9HYPH</name>
<keyword evidence="2" id="KW-0997">Cell inner membrane</keyword>
<dbReference type="AlphaFoldDB" id="A0A087LXF8"/>
<dbReference type="GO" id="GO:0009252">
    <property type="term" value="P:peptidoglycan biosynthetic process"/>
    <property type="evidence" value="ECO:0007669"/>
    <property type="project" value="UniProtKB-KW"/>
</dbReference>
<proteinExistence type="predicted"/>
<keyword evidence="6" id="KW-0133">Cell shape</keyword>
<feature type="domain" description="Glycosyl transferase family 51" evidence="11">
    <location>
        <begin position="41"/>
        <end position="194"/>
    </location>
</feature>
<dbReference type="Proteomes" id="UP000028981">
    <property type="component" value="Unassembled WGS sequence"/>
</dbReference>
<evidence type="ECO:0000256" key="1">
    <source>
        <dbReference type="ARBA" id="ARBA00022475"/>
    </source>
</evidence>
<dbReference type="InterPro" id="IPR011812">
    <property type="entry name" value="Pep_trsgly"/>
</dbReference>
<protein>
    <submittedName>
        <fullName evidence="12">Peptidoglycan transglycosylase</fullName>
    </submittedName>
</protein>
<dbReference type="InterPro" id="IPR036950">
    <property type="entry name" value="PBP_transglycosylase"/>
</dbReference>
<dbReference type="PANTHER" id="PTHR30400:SF0">
    <property type="entry name" value="BIOSYNTHETIC PEPTIDOGLYCAN TRANSGLYCOSYLASE"/>
    <property type="match status" value="1"/>
</dbReference>
<keyword evidence="10" id="KW-0961">Cell wall biogenesis/degradation</keyword>
<dbReference type="GO" id="GO:0071555">
    <property type="term" value="P:cell wall organization"/>
    <property type="evidence" value="ECO:0007669"/>
    <property type="project" value="UniProtKB-KW"/>
</dbReference>